<evidence type="ECO:0000259" key="2">
    <source>
        <dbReference type="Pfam" id="PF12596"/>
    </source>
</evidence>
<accession>A0A182I0X4</accession>
<feature type="region of interest" description="Disordered" evidence="1">
    <location>
        <begin position="260"/>
        <end position="286"/>
    </location>
</feature>
<dbReference type="EnsemblMetazoa" id="AARA007213-RA">
    <property type="protein sequence ID" value="AARA007213-PA"/>
    <property type="gene ID" value="AARA007213"/>
</dbReference>
<evidence type="ECO:0000256" key="1">
    <source>
        <dbReference type="SAM" id="MobiDB-lite"/>
    </source>
</evidence>
<evidence type="ECO:0000313" key="4">
    <source>
        <dbReference type="Proteomes" id="UP000075840"/>
    </source>
</evidence>
<keyword evidence="4" id="KW-1185">Reference proteome</keyword>
<evidence type="ECO:0000313" key="3">
    <source>
        <dbReference type="EnsemblMetazoa" id="AARA007213-PA"/>
    </source>
</evidence>
<dbReference type="InterPro" id="IPR022242">
    <property type="entry name" value="TNP-like_C"/>
</dbReference>
<feature type="domain" description="Transposable element P transposase-like C-terminal" evidence="2">
    <location>
        <begin position="130"/>
        <end position="161"/>
    </location>
</feature>
<dbReference type="Pfam" id="PF12596">
    <property type="entry name" value="Tnp_P_element_C"/>
    <property type="match status" value="1"/>
</dbReference>
<reference evidence="3" key="1">
    <citation type="submission" date="2022-08" db="UniProtKB">
        <authorList>
            <consortium name="EnsemblMetazoa"/>
        </authorList>
    </citation>
    <scope>IDENTIFICATION</scope>
    <source>
        <strain evidence="3">Dongola</strain>
    </source>
</reference>
<organism evidence="3 4">
    <name type="scientific">Anopheles arabiensis</name>
    <name type="common">Mosquito</name>
    <dbReference type="NCBI Taxonomy" id="7173"/>
    <lineage>
        <taxon>Eukaryota</taxon>
        <taxon>Metazoa</taxon>
        <taxon>Ecdysozoa</taxon>
        <taxon>Arthropoda</taxon>
        <taxon>Hexapoda</taxon>
        <taxon>Insecta</taxon>
        <taxon>Pterygota</taxon>
        <taxon>Neoptera</taxon>
        <taxon>Endopterygota</taxon>
        <taxon>Diptera</taxon>
        <taxon>Nematocera</taxon>
        <taxon>Culicoidea</taxon>
        <taxon>Culicidae</taxon>
        <taxon>Anophelinae</taxon>
        <taxon>Anopheles</taxon>
    </lineage>
</organism>
<protein>
    <recommendedName>
        <fullName evidence="2">Transposable element P transposase-like C-terminal domain-containing protein</fullName>
    </recommendedName>
</protein>
<dbReference type="VEuPathDB" id="VectorBase:AARA007213"/>
<name>A0A182I0X4_ANOAR</name>
<dbReference type="Proteomes" id="UP000075840">
    <property type="component" value="Unassembled WGS sequence"/>
</dbReference>
<dbReference type="EMBL" id="APCN01008482">
    <property type="status" value="NOT_ANNOTATED_CDS"/>
    <property type="molecule type" value="Genomic_DNA"/>
</dbReference>
<dbReference type="EMBL" id="APCN01008483">
    <property type="status" value="NOT_ANNOTATED_CDS"/>
    <property type="molecule type" value="Genomic_DNA"/>
</dbReference>
<dbReference type="VEuPathDB" id="VectorBase:AARA21_000556"/>
<dbReference type="AlphaFoldDB" id="A0A182I0X4"/>
<sequence length="286" mass="33294">MTSQEKQNVRKAAQLLSRTVAISLRRYDDTTEASDLADFIEKIDLWFSVSNSYSPFAKEDYKKSYNGNEMQRKALNDMRELMENSIALGKSSLQTFQKSVIMQTTALQMLFDDMKEKHKNAVKFISTYKAKQEEDGLQYIMGYLAKKFKEKYPSLNLGIQTFKIFNEHSYCQPPTFVDHLSLGGLHKPSEEFMNIGKKMEKIFQKLHKNGKFNKKTLIVRRLAVNIQKQVELPSEIVKSFAKQRVIVRMRYLNMKASFEANGTTSRKRKSQQQDPKGIKKMRRIVN</sequence>
<proteinExistence type="predicted"/>